<dbReference type="GO" id="GO:0003677">
    <property type="term" value="F:DNA binding"/>
    <property type="evidence" value="ECO:0007669"/>
    <property type="project" value="UniProtKB-KW"/>
</dbReference>
<feature type="coiled-coil region" evidence="2">
    <location>
        <begin position="81"/>
        <end position="108"/>
    </location>
</feature>
<dbReference type="PANTHER" id="PTHR30204">
    <property type="entry name" value="REDOX-CYCLING DRUG-SENSING TRANSCRIPTIONAL ACTIVATOR SOXR"/>
    <property type="match status" value="1"/>
</dbReference>
<evidence type="ECO:0000256" key="2">
    <source>
        <dbReference type="SAM" id="Coils"/>
    </source>
</evidence>
<dbReference type="Gene3D" id="1.10.1660.10">
    <property type="match status" value="1"/>
</dbReference>
<evidence type="ECO:0000313" key="5">
    <source>
        <dbReference type="Proteomes" id="UP000217889"/>
    </source>
</evidence>
<organism evidence="4 5">
    <name type="scientific">Brachybacterium ginsengisoli</name>
    <dbReference type="NCBI Taxonomy" id="1331682"/>
    <lineage>
        <taxon>Bacteria</taxon>
        <taxon>Bacillati</taxon>
        <taxon>Actinomycetota</taxon>
        <taxon>Actinomycetes</taxon>
        <taxon>Micrococcales</taxon>
        <taxon>Dermabacteraceae</taxon>
        <taxon>Brachybacterium</taxon>
    </lineage>
</organism>
<keyword evidence="5" id="KW-1185">Reference proteome</keyword>
<dbReference type="PRINTS" id="PR00040">
    <property type="entry name" value="HTHMERR"/>
</dbReference>
<dbReference type="AlphaFoldDB" id="A0A291H2I9"/>
<dbReference type="SMART" id="SM00422">
    <property type="entry name" value="HTH_MERR"/>
    <property type="match status" value="1"/>
</dbReference>
<keyword evidence="2" id="KW-0175">Coiled coil</keyword>
<proteinExistence type="predicted"/>
<sequence>MLITEFARRAGVSARSLRHYEEQGLLAPARTQAGYRLFEEADLEIVARIRLMMDAGLSTVVIRQYLDCVRTGSGTHHLQLCPALQAELDQVAERLDTASRRIDATRAALSDLAS</sequence>
<dbReference type="PANTHER" id="PTHR30204:SF93">
    <property type="entry name" value="HTH MERR-TYPE DOMAIN-CONTAINING PROTEIN"/>
    <property type="match status" value="1"/>
</dbReference>
<protein>
    <submittedName>
        <fullName evidence="4">MerR family transcriptional regulator</fullName>
    </submittedName>
</protein>
<dbReference type="PROSITE" id="PS50937">
    <property type="entry name" value="HTH_MERR_2"/>
    <property type="match status" value="1"/>
</dbReference>
<dbReference type="Pfam" id="PF13411">
    <property type="entry name" value="MerR_1"/>
    <property type="match status" value="1"/>
</dbReference>
<dbReference type="InterPro" id="IPR000551">
    <property type="entry name" value="MerR-type_HTH_dom"/>
</dbReference>
<dbReference type="InterPro" id="IPR009061">
    <property type="entry name" value="DNA-bd_dom_put_sf"/>
</dbReference>
<evidence type="ECO:0000313" key="4">
    <source>
        <dbReference type="EMBL" id="ATG56698.1"/>
    </source>
</evidence>
<dbReference type="SUPFAM" id="SSF46955">
    <property type="entry name" value="Putative DNA-binding domain"/>
    <property type="match status" value="1"/>
</dbReference>
<evidence type="ECO:0000259" key="3">
    <source>
        <dbReference type="PROSITE" id="PS50937"/>
    </source>
</evidence>
<gene>
    <name evidence="4" type="ORF">CFK41_16785</name>
</gene>
<dbReference type="KEGG" id="bgg:CFK41_16785"/>
<name>A0A291H2I9_9MICO</name>
<dbReference type="InterPro" id="IPR047057">
    <property type="entry name" value="MerR_fam"/>
</dbReference>
<feature type="domain" description="HTH merR-type" evidence="3">
    <location>
        <begin position="1"/>
        <end position="68"/>
    </location>
</feature>
<dbReference type="GO" id="GO:0003700">
    <property type="term" value="F:DNA-binding transcription factor activity"/>
    <property type="evidence" value="ECO:0007669"/>
    <property type="project" value="InterPro"/>
</dbReference>
<reference evidence="4 5" key="1">
    <citation type="journal article" date="2014" name="Int. J. Syst. Evol. Microbiol.">
        <title>Brachybacterium ginsengisoli sp. nov., isolated from soil of a ginseng field.</title>
        <authorList>
            <person name="Hoang V.A."/>
            <person name="Kim Y.J."/>
            <person name="Nguyen N.L."/>
            <person name="Yang D.C."/>
        </authorList>
    </citation>
    <scope>NUCLEOTIDE SEQUENCE [LARGE SCALE GENOMIC DNA]</scope>
    <source>
        <strain evidence="4 5">DCY80</strain>
    </source>
</reference>
<accession>A0A291H2I9</accession>
<dbReference type="OrthoDB" id="5242095at2"/>
<dbReference type="EMBL" id="CP023564">
    <property type="protein sequence ID" value="ATG56698.1"/>
    <property type="molecule type" value="Genomic_DNA"/>
</dbReference>
<evidence type="ECO:0000256" key="1">
    <source>
        <dbReference type="ARBA" id="ARBA00023125"/>
    </source>
</evidence>
<dbReference type="Proteomes" id="UP000217889">
    <property type="component" value="Chromosome"/>
</dbReference>
<keyword evidence="1" id="KW-0238">DNA-binding</keyword>